<sequence length="187" mass="20879">MKSLFKIALLFGLAVSVTSCFNSKSPNYQFFPNMYESIGYETYAESEAFNGENQLKGQTAQEPAQGSVKRGFEVYDYENSTAGYELSKLNSKSPLDSISEKENVQAKELYGIYCAICHGDNGNGKGKLVEREKILGVPSYADRQITDGSVYHVLTYGLNSMGSYANQLSQHERWLVTDYVLQLKSKL</sequence>
<dbReference type="GO" id="GO:0046872">
    <property type="term" value="F:metal ion binding"/>
    <property type="evidence" value="ECO:0007669"/>
    <property type="project" value="UniProtKB-KW"/>
</dbReference>
<keyword evidence="3 4" id="KW-0408">Iron</keyword>
<feature type="domain" description="Cytochrome c" evidence="6">
    <location>
        <begin position="101"/>
        <end position="184"/>
    </location>
</feature>
<dbReference type="Gene3D" id="1.10.760.10">
    <property type="entry name" value="Cytochrome c-like domain"/>
    <property type="match status" value="1"/>
</dbReference>
<evidence type="ECO:0000313" key="7">
    <source>
        <dbReference type="EMBL" id="RAR48140.1"/>
    </source>
</evidence>
<dbReference type="SUPFAM" id="SSF46626">
    <property type="entry name" value="Cytochrome c"/>
    <property type="match status" value="1"/>
</dbReference>
<dbReference type="PROSITE" id="PS51257">
    <property type="entry name" value="PROKAR_LIPOPROTEIN"/>
    <property type="match status" value="1"/>
</dbReference>
<dbReference type="GO" id="GO:0020037">
    <property type="term" value="F:heme binding"/>
    <property type="evidence" value="ECO:0007669"/>
    <property type="project" value="InterPro"/>
</dbReference>
<dbReference type="OrthoDB" id="9796771at2"/>
<keyword evidence="5" id="KW-0732">Signal</keyword>
<name>A0A328WP88_9FLAO</name>
<evidence type="ECO:0000256" key="1">
    <source>
        <dbReference type="ARBA" id="ARBA00022617"/>
    </source>
</evidence>
<feature type="chain" id="PRO_5016341613" evidence="5">
    <location>
        <begin position="22"/>
        <end position="187"/>
    </location>
</feature>
<feature type="signal peptide" evidence="5">
    <location>
        <begin position="1"/>
        <end position="21"/>
    </location>
</feature>
<dbReference type="Pfam" id="PF13442">
    <property type="entry name" value="Cytochrome_CBB3"/>
    <property type="match status" value="1"/>
</dbReference>
<dbReference type="AlphaFoldDB" id="A0A328WP88"/>
<keyword evidence="2 4" id="KW-0479">Metal-binding</keyword>
<keyword evidence="8" id="KW-1185">Reference proteome</keyword>
<evidence type="ECO:0000256" key="3">
    <source>
        <dbReference type="ARBA" id="ARBA00023004"/>
    </source>
</evidence>
<dbReference type="Proteomes" id="UP000249518">
    <property type="component" value="Unassembled WGS sequence"/>
</dbReference>
<dbReference type="PROSITE" id="PS51007">
    <property type="entry name" value="CYTC"/>
    <property type="match status" value="1"/>
</dbReference>
<proteinExistence type="predicted"/>
<keyword evidence="1 4" id="KW-0349">Heme</keyword>
<evidence type="ECO:0000256" key="4">
    <source>
        <dbReference type="PROSITE-ProRule" id="PRU00433"/>
    </source>
</evidence>
<evidence type="ECO:0000256" key="2">
    <source>
        <dbReference type="ARBA" id="ARBA00022723"/>
    </source>
</evidence>
<dbReference type="GO" id="GO:0009055">
    <property type="term" value="F:electron transfer activity"/>
    <property type="evidence" value="ECO:0007669"/>
    <property type="project" value="InterPro"/>
</dbReference>
<reference evidence="7 8" key="1">
    <citation type="submission" date="2018-06" db="EMBL/GenBank/DDBJ databases">
        <title>Genomic Encyclopedia of Type Strains, Phase III (KMG-III): the genomes of soil and plant-associated and newly described type strains.</title>
        <authorList>
            <person name="Whitman W."/>
        </authorList>
    </citation>
    <scope>NUCLEOTIDE SEQUENCE [LARGE SCALE GENOMIC DNA]</scope>
    <source>
        <strain evidence="7 8">CGMCC 1.12504</strain>
    </source>
</reference>
<dbReference type="EMBL" id="QLSV01000006">
    <property type="protein sequence ID" value="RAR48140.1"/>
    <property type="molecule type" value="Genomic_DNA"/>
</dbReference>
<evidence type="ECO:0000313" key="8">
    <source>
        <dbReference type="Proteomes" id="UP000249518"/>
    </source>
</evidence>
<evidence type="ECO:0000256" key="5">
    <source>
        <dbReference type="SAM" id="SignalP"/>
    </source>
</evidence>
<comment type="caution">
    <text evidence="7">The sequence shown here is derived from an EMBL/GenBank/DDBJ whole genome shotgun (WGS) entry which is preliminary data.</text>
</comment>
<dbReference type="PANTHER" id="PTHR40394">
    <property type="entry name" value="LIPOPROTEIN-RELATED"/>
    <property type="match status" value="1"/>
</dbReference>
<evidence type="ECO:0000259" key="6">
    <source>
        <dbReference type="PROSITE" id="PS51007"/>
    </source>
</evidence>
<dbReference type="InterPro" id="IPR009056">
    <property type="entry name" value="Cyt_c-like_dom"/>
</dbReference>
<protein>
    <submittedName>
        <fullName evidence="7">Quinol:cytochrome c oxidoreductase monoheme cytochrome subunit</fullName>
    </submittedName>
</protein>
<dbReference type="PANTHER" id="PTHR40394:SF2">
    <property type="entry name" value="QUINOL:CYTOCHROME C OXIDOREDUCTASE MEMBRANE PROTEIN"/>
    <property type="match status" value="1"/>
</dbReference>
<accession>A0A328WP88</accession>
<dbReference type="RefSeq" id="WP_112085967.1">
    <property type="nucleotide sequence ID" value="NZ_QLSV01000006.1"/>
</dbReference>
<gene>
    <name evidence="7" type="ORF">B0I10_106143</name>
</gene>
<dbReference type="InterPro" id="IPR036909">
    <property type="entry name" value="Cyt_c-like_dom_sf"/>
</dbReference>
<organism evidence="7 8">
    <name type="scientific">Flavobacterium lacus</name>
    <dbReference type="NCBI Taxonomy" id="1353778"/>
    <lineage>
        <taxon>Bacteria</taxon>
        <taxon>Pseudomonadati</taxon>
        <taxon>Bacteroidota</taxon>
        <taxon>Flavobacteriia</taxon>
        <taxon>Flavobacteriales</taxon>
        <taxon>Flavobacteriaceae</taxon>
        <taxon>Flavobacterium</taxon>
    </lineage>
</organism>